<accession>A0A7W9STZ0</accession>
<protein>
    <submittedName>
        <fullName evidence="1">Uncharacterized protein</fullName>
    </submittedName>
</protein>
<dbReference type="AlphaFoldDB" id="A0A7W9STZ0"/>
<evidence type="ECO:0000313" key="2">
    <source>
        <dbReference type="Proteomes" id="UP000520814"/>
    </source>
</evidence>
<dbReference type="EMBL" id="JACHGW010000004">
    <property type="protein sequence ID" value="MBB6052164.1"/>
    <property type="molecule type" value="Genomic_DNA"/>
</dbReference>
<organism evidence="1 2">
    <name type="scientific">Armatimonas rosea</name>
    <dbReference type="NCBI Taxonomy" id="685828"/>
    <lineage>
        <taxon>Bacteria</taxon>
        <taxon>Bacillati</taxon>
        <taxon>Armatimonadota</taxon>
        <taxon>Armatimonadia</taxon>
        <taxon>Armatimonadales</taxon>
        <taxon>Armatimonadaceae</taxon>
        <taxon>Armatimonas</taxon>
    </lineage>
</organism>
<comment type="caution">
    <text evidence="1">The sequence shown here is derived from an EMBL/GenBank/DDBJ whole genome shotgun (WGS) entry which is preliminary data.</text>
</comment>
<gene>
    <name evidence="1" type="ORF">HNQ39_003985</name>
</gene>
<evidence type="ECO:0000313" key="1">
    <source>
        <dbReference type="EMBL" id="MBB6052164.1"/>
    </source>
</evidence>
<keyword evidence="2" id="KW-1185">Reference proteome</keyword>
<reference evidence="1 2" key="1">
    <citation type="submission" date="2020-08" db="EMBL/GenBank/DDBJ databases">
        <title>Genomic Encyclopedia of Type Strains, Phase IV (KMG-IV): sequencing the most valuable type-strain genomes for metagenomic binning, comparative biology and taxonomic classification.</title>
        <authorList>
            <person name="Goeker M."/>
        </authorList>
    </citation>
    <scope>NUCLEOTIDE SEQUENCE [LARGE SCALE GENOMIC DNA]</scope>
    <source>
        <strain evidence="1 2">DSM 23562</strain>
    </source>
</reference>
<proteinExistence type="predicted"/>
<sequence>MNEIFMPMSFRVLEYIVSTNNLDDSLTFLNLFDLQKAAMQTVYLELCLLLVKSDHPESDKYFQYVTSKWDLLYLNSSLSVHFFEEKNLDKSDLYFMREISILDSMESSLEKDYAIEATCDFCCRTNRHNLLLSLCNQIEEINLRISVISRYIDPDILKGEKIDITALSKYIDPKTIQNYLNKHS</sequence>
<name>A0A7W9STZ0_ARMRO</name>
<dbReference type="Proteomes" id="UP000520814">
    <property type="component" value="Unassembled WGS sequence"/>
</dbReference>
<dbReference type="RefSeq" id="WP_184200686.1">
    <property type="nucleotide sequence ID" value="NZ_JACHGW010000004.1"/>
</dbReference>